<dbReference type="InterPro" id="IPR013128">
    <property type="entry name" value="Peptidase_C1A"/>
</dbReference>
<dbReference type="SMART" id="SM00645">
    <property type="entry name" value="Pept_C1"/>
    <property type="match status" value="1"/>
</dbReference>
<dbReference type="CDD" id="cd02619">
    <property type="entry name" value="Peptidase_C1"/>
    <property type="match status" value="1"/>
</dbReference>
<dbReference type="GO" id="GO:0006508">
    <property type="term" value="P:proteolysis"/>
    <property type="evidence" value="ECO:0007669"/>
    <property type="project" value="InterPro"/>
</dbReference>
<name>A0A081BZL5_VECG1</name>
<evidence type="ECO:0000256" key="1">
    <source>
        <dbReference type="ARBA" id="ARBA00008455"/>
    </source>
</evidence>
<dbReference type="STRING" id="1499967.U27_04737"/>
<sequence>MNRTQIVVLLGVIGGGMLLNGGLSTPGYAQETPQLAPLNPAFVEYLKSPRRMIMDEEGHALGYIPSPLLPEIHVPDKRQASPSDPKYDLRDPNGDGNQNDSLLSPIRDQGSCGTCWAFANYGSLESHLKKFGLDSNPDFSEDNLKHRHGFDLGPCSGGYTQMTVVYLARSDGPISESDDPYDPSPTSTFCTTCTPVRYIDNILYLPVRSSVTDNAYIKSALLTYGALSSAFYWESASYNASNYTYYYNGPEGSNHAIVIVGWDDTKLTVAPTPGAFIIRNSWGTGWGEAGYFYIAYADTKLAFGELAAFDEKADASLAFQKIYMYDPLGNTGAVSYGSNIVWGANWFTPTQDGILTAVGLSVGASNMAYEIRIYDTKTDSSTSSSFSDQLGATQTGTVTYAGYHTIKLNQPVALHAGNGFAVAIKFTAPPANTWPLSLEFPVGDASAATAHAGESYMSPDGASWTDLTANPDFANTNVCIKAFVDAARYLLWTK</sequence>
<evidence type="ECO:0000256" key="2">
    <source>
        <dbReference type="SAM" id="MobiDB-lite"/>
    </source>
</evidence>
<dbReference type="HOGENOM" id="CLU_021680_0_1_0"/>
<accession>A0A081BZL5</accession>
<dbReference type="Pfam" id="PF00112">
    <property type="entry name" value="Peptidase_C1"/>
    <property type="match status" value="1"/>
</dbReference>
<dbReference type="PANTHER" id="PTHR12411">
    <property type="entry name" value="CYSTEINE PROTEASE FAMILY C1-RELATED"/>
    <property type="match status" value="1"/>
</dbReference>
<dbReference type="Gene3D" id="3.90.70.10">
    <property type="entry name" value="Cysteine proteinases"/>
    <property type="match status" value="1"/>
</dbReference>
<evidence type="ECO:0000313" key="5">
    <source>
        <dbReference type="Proteomes" id="UP000030661"/>
    </source>
</evidence>
<dbReference type="SUPFAM" id="SSF54001">
    <property type="entry name" value="Cysteine proteinases"/>
    <property type="match status" value="1"/>
</dbReference>
<dbReference type="InterPro" id="IPR040528">
    <property type="entry name" value="Lectin-like"/>
</dbReference>
<gene>
    <name evidence="4" type="ORF">U27_04737</name>
</gene>
<proteinExistence type="inferred from homology"/>
<dbReference type="EMBL" id="DF820466">
    <property type="protein sequence ID" value="GAK57770.1"/>
    <property type="molecule type" value="Genomic_DNA"/>
</dbReference>
<protein>
    <submittedName>
        <fullName evidence="4">Peptidase C1A, papain</fullName>
    </submittedName>
</protein>
<evidence type="ECO:0000313" key="4">
    <source>
        <dbReference type="EMBL" id="GAK57770.1"/>
    </source>
</evidence>
<keyword evidence="5" id="KW-1185">Reference proteome</keyword>
<dbReference type="Pfam" id="PF18560">
    <property type="entry name" value="Lectin_like"/>
    <property type="match status" value="1"/>
</dbReference>
<feature type="domain" description="Peptidase C1A papain C-terminal" evidence="3">
    <location>
        <begin position="83"/>
        <end position="311"/>
    </location>
</feature>
<feature type="region of interest" description="Disordered" evidence="2">
    <location>
        <begin position="73"/>
        <end position="104"/>
    </location>
</feature>
<dbReference type="InterPro" id="IPR000668">
    <property type="entry name" value="Peptidase_C1A_C"/>
</dbReference>
<evidence type="ECO:0000259" key="3">
    <source>
        <dbReference type="SMART" id="SM00645"/>
    </source>
</evidence>
<dbReference type="GO" id="GO:0008234">
    <property type="term" value="F:cysteine-type peptidase activity"/>
    <property type="evidence" value="ECO:0007669"/>
    <property type="project" value="InterPro"/>
</dbReference>
<dbReference type="InterPro" id="IPR025660">
    <property type="entry name" value="Pept_his_AS"/>
</dbReference>
<dbReference type="Proteomes" id="UP000030661">
    <property type="component" value="Unassembled WGS sequence"/>
</dbReference>
<feature type="compositionally biased region" description="Basic and acidic residues" evidence="2">
    <location>
        <begin position="73"/>
        <end position="93"/>
    </location>
</feature>
<reference evidence="4" key="1">
    <citation type="journal article" date="2015" name="PeerJ">
        <title>First genomic representation of candidate bacterial phylum KSB3 points to enhanced environmental sensing as a trigger of wastewater bulking.</title>
        <authorList>
            <person name="Sekiguchi Y."/>
            <person name="Ohashi A."/>
            <person name="Parks D.H."/>
            <person name="Yamauchi T."/>
            <person name="Tyson G.W."/>
            <person name="Hugenholtz P."/>
        </authorList>
    </citation>
    <scope>NUCLEOTIDE SEQUENCE [LARGE SCALE GENOMIC DNA]</scope>
</reference>
<comment type="similarity">
    <text evidence="1">Belongs to the peptidase C1 family.</text>
</comment>
<dbReference type="AlphaFoldDB" id="A0A081BZL5"/>
<dbReference type="PROSITE" id="PS00639">
    <property type="entry name" value="THIOL_PROTEASE_HIS"/>
    <property type="match status" value="1"/>
</dbReference>
<dbReference type="eggNOG" id="COG4870">
    <property type="taxonomic scope" value="Bacteria"/>
</dbReference>
<dbReference type="InterPro" id="IPR038765">
    <property type="entry name" value="Papain-like_cys_pep_sf"/>
</dbReference>
<organism evidence="4">
    <name type="scientific">Vecturithrix granuli</name>
    <dbReference type="NCBI Taxonomy" id="1499967"/>
    <lineage>
        <taxon>Bacteria</taxon>
        <taxon>Candidatus Moduliflexota</taxon>
        <taxon>Candidatus Vecturitrichia</taxon>
        <taxon>Candidatus Vecturitrichales</taxon>
        <taxon>Candidatus Vecturitrichaceae</taxon>
        <taxon>Candidatus Vecturithrix</taxon>
    </lineage>
</organism>